<dbReference type="InterPro" id="IPR029063">
    <property type="entry name" value="SAM-dependent_MTases_sf"/>
</dbReference>
<dbReference type="OrthoDB" id="65624at2"/>
<dbReference type="InterPro" id="IPR013216">
    <property type="entry name" value="Methyltransf_11"/>
</dbReference>
<evidence type="ECO:0000313" key="3">
    <source>
        <dbReference type="Proteomes" id="UP000198386"/>
    </source>
</evidence>
<keyword evidence="2" id="KW-0489">Methyltransferase</keyword>
<dbReference type="Gene3D" id="3.40.50.150">
    <property type="entry name" value="Vaccinia Virus protein VP39"/>
    <property type="match status" value="1"/>
</dbReference>
<organism evidence="2 3">
    <name type="scientific">Geodermatophilus saharensis</name>
    <dbReference type="NCBI Taxonomy" id="1137994"/>
    <lineage>
        <taxon>Bacteria</taxon>
        <taxon>Bacillati</taxon>
        <taxon>Actinomycetota</taxon>
        <taxon>Actinomycetes</taxon>
        <taxon>Geodermatophilales</taxon>
        <taxon>Geodermatophilaceae</taxon>
        <taxon>Geodermatophilus</taxon>
    </lineage>
</organism>
<keyword evidence="2" id="KW-0808">Transferase</keyword>
<evidence type="ECO:0000259" key="1">
    <source>
        <dbReference type="Pfam" id="PF08241"/>
    </source>
</evidence>
<dbReference type="SUPFAM" id="SSF53335">
    <property type="entry name" value="S-adenosyl-L-methionine-dependent methyltransferases"/>
    <property type="match status" value="1"/>
</dbReference>
<dbReference type="EMBL" id="FZOH01000013">
    <property type="protein sequence ID" value="SNT00200.1"/>
    <property type="molecule type" value="Genomic_DNA"/>
</dbReference>
<dbReference type="GO" id="GO:0008757">
    <property type="term" value="F:S-adenosylmethionine-dependent methyltransferase activity"/>
    <property type="evidence" value="ECO:0007669"/>
    <property type="project" value="InterPro"/>
</dbReference>
<evidence type="ECO:0000313" key="2">
    <source>
        <dbReference type="EMBL" id="SNT00200.1"/>
    </source>
</evidence>
<accession>A0A239J324</accession>
<dbReference type="Proteomes" id="UP000198386">
    <property type="component" value="Unassembled WGS sequence"/>
</dbReference>
<dbReference type="PANTHER" id="PTHR45036:SF1">
    <property type="entry name" value="METHYLTRANSFERASE LIKE 7A"/>
    <property type="match status" value="1"/>
</dbReference>
<dbReference type="RefSeq" id="WP_089406234.1">
    <property type="nucleotide sequence ID" value="NZ_FZOH01000013.1"/>
</dbReference>
<name>A0A239J324_9ACTN</name>
<dbReference type="Pfam" id="PF08241">
    <property type="entry name" value="Methyltransf_11"/>
    <property type="match status" value="1"/>
</dbReference>
<dbReference type="GO" id="GO:0032259">
    <property type="term" value="P:methylation"/>
    <property type="evidence" value="ECO:0007669"/>
    <property type="project" value="UniProtKB-KW"/>
</dbReference>
<dbReference type="AlphaFoldDB" id="A0A239J324"/>
<dbReference type="PANTHER" id="PTHR45036">
    <property type="entry name" value="METHYLTRANSFERASE LIKE 7B"/>
    <property type="match status" value="1"/>
</dbReference>
<protein>
    <submittedName>
        <fullName evidence="2">Methyltransferase domain-containing protein</fullName>
    </submittedName>
</protein>
<proteinExistence type="predicted"/>
<keyword evidence="3" id="KW-1185">Reference proteome</keyword>
<reference evidence="3" key="1">
    <citation type="submission" date="2017-06" db="EMBL/GenBank/DDBJ databases">
        <authorList>
            <person name="Varghese N."/>
            <person name="Submissions S."/>
        </authorList>
    </citation>
    <scope>NUCLEOTIDE SEQUENCE [LARGE SCALE GENOMIC DNA]</scope>
    <source>
        <strain evidence="3">DSM 45423</strain>
    </source>
</reference>
<dbReference type="InterPro" id="IPR052356">
    <property type="entry name" value="Thiol_S-MT"/>
</dbReference>
<feature type="domain" description="Methyltransferase type 11" evidence="1">
    <location>
        <begin position="38"/>
        <end position="132"/>
    </location>
</feature>
<gene>
    <name evidence="2" type="ORF">SAMN04488107_4607</name>
</gene>
<dbReference type="CDD" id="cd02440">
    <property type="entry name" value="AdoMet_MTases"/>
    <property type="match status" value="1"/>
</dbReference>
<sequence length="203" mass="21434">MGIYGRCVRPRLLDRALGPRLTGPIRERVCAGLTGDVLEIGYGSGLNQPHLPPAVTGVWAVEPSATALRMSQERRAASPVPVVVAGDDARALPFPDDRFDSALCTWVLCGIPDAGRALAEVARVLRPGGVLHFVEHGAAPDPAVLRWQRRGTPVNRVVSGCVLDNDVAGLLAASPLAVTEARSWYEEGVPRVAGFMTSGRAAA</sequence>